<dbReference type="Bgee" id="ENSXETG00000009983">
    <property type="expression patterns" value="Expressed in gastrula and 12 other cell types or tissues"/>
</dbReference>
<evidence type="ECO:0000256" key="12">
    <source>
        <dbReference type="ARBA" id="ARBA00022833"/>
    </source>
</evidence>
<dbReference type="GO" id="GO:0007059">
    <property type="term" value="P:chromosome segregation"/>
    <property type="evidence" value="ECO:0007669"/>
    <property type="project" value="UniProtKB-KW"/>
</dbReference>
<dbReference type="Gene3D" id="1.10.1170.10">
    <property type="entry name" value="Inhibitor Of Apoptosis Protein (2mihbC-IAP-1), Chain A"/>
    <property type="match status" value="1"/>
</dbReference>
<evidence type="ECO:0000256" key="6">
    <source>
        <dbReference type="ARBA" id="ARBA00022490"/>
    </source>
</evidence>
<dbReference type="GO" id="GO:0005634">
    <property type="term" value="C:nucleus"/>
    <property type="evidence" value="ECO:0007669"/>
    <property type="project" value="UniProtKB-SubCell"/>
</dbReference>
<evidence type="ECO:0000256" key="9">
    <source>
        <dbReference type="ARBA" id="ARBA00022723"/>
    </source>
</evidence>
<keyword evidence="11" id="KW-0159">Chromosome partition</keyword>
<evidence type="ECO:0000256" key="15">
    <source>
        <dbReference type="ARBA" id="ARBA00023242"/>
    </source>
</evidence>
<dbReference type="CDD" id="cd00022">
    <property type="entry name" value="BIR"/>
    <property type="match status" value="1"/>
</dbReference>
<evidence type="ECO:0000256" key="2">
    <source>
        <dbReference type="ARBA" id="ARBA00004186"/>
    </source>
</evidence>
<dbReference type="GeneTree" id="ENSGT00510000047537"/>
<dbReference type="InterPro" id="IPR051190">
    <property type="entry name" value="Baculoviral_IAP"/>
</dbReference>
<evidence type="ECO:0000256" key="17">
    <source>
        <dbReference type="ARBA" id="ARBA00023328"/>
    </source>
</evidence>
<dbReference type="SUPFAM" id="SSF57924">
    <property type="entry name" value="Inhibitor of apoptosis (IAP) repeat"/>
    <property type="match status" value="1"/>
</dbReference>
<dbReference type="GO" id="GO:0051301">
    <property type="term" value="P:cell division"/>
    <property type="evidence" value="ECO:0007669"/>
    <property type="project" value="UniProtKB-KW"/>
</dbReference>
<gene>
    <name evidence="18" type="primary">birc5l</name>
</gene>
<keyword evidence="13" id="KW-0832">Ubl conjugation</keyword>
<keyword evidence="5" id="KW-0158">Chromosome</keyword>
<keyword evidence="7" id="KW-0597">Phosphoprotein</keyword>
<evidence type="ECO:0000256" key="3">
    <source>
        <dbReference type="ARBA" id="ARBA00004584"/>
    </source>
</evidence>
<keyword evidence="6" id="KW-0963">Cytoplasm</keyword>
<comment type="similarity">
    <text evidence="4">Belongs to the IAP family.</text>
</comment>
<dbReference type="Xenbase" id="XB-GENE-966741">
    <property type="gene designation" value="birc5l"/>
</dbReference>
<reference evidence="18" key="1">
    <citation type="journal article" date="2010" name="Science">
        <title>The genome of the Western clawed frog Xenopus tropicalis.</title>
        <authorList>
            <person name="Hellsten U."/>
            <person name="Harland R.M."/>
            <person name="Gilchrist M.J."/>
            <person name="Hendrix D."/>
            <person name="Jurka J."/>
            <person name="Kapitonov V."/>
            <person name="Ovcharenko I."/>
            <person name="Putnam N.H."/>
            <person name="Shu S."/>
            <person name="Taher L."/>
            <person name="Blitz I.L."/>
            <person name="Blumberg B."/>
            <person name="Dichmann D.S."/>
            <person name="Dubchak I."/>
            <person name="Amaya E."/>
            <person name="Detter J.C."/>
            <person name="Fletcher R."/>
            <person name="Gerhard D.S."/>
            <person name="Goodstein D."/>
            <person name="Graves T."/>
            <person name="Grigoriev I.V."/>
            <person name="Grimwood J."/>
            <person name="Kawashima T."/>
            <person name="Lindquist E."/>
            <person name="Lucas S.M."/>
            <person name="Mead P.E."/>
            <person name="Mitros T."/>
            <person name="Ogino H."/>
            <person name="Ohta Y."/>
            <person name="Poliakov A.V."/>
            <person name="Pollet N."/>
            <person name="Robert J."/>
            <person name="Salamov A."/>
            <person name="Sater A.K."/>
            <person name="Schmutz J."/>
            <person name="Terry A."/>
            <person name="Vize P.D."/>
            <person name="Warren W.C."/>
            <person name="Wells D."/>
            <person name="Wills A."/>
            <person name="Wilson R.K."/>
            <person name="Zimmerman L.B."/>
            <person name="Zorn A.M."/>
            <person name="Grainger R."/>
            <person name="Grammer T."/>
            <person name="Khokha M.K."/>
            <person name="Richardson P.M."/>
            <person name="Rokhsar D.S."/>
        </authorList>
    </citation>
    <scope>NUCLEOTIDE SEQUENCE [LARGE SCALE GENOMIC DNA]</scope>
    <source>
        <strain evidence="18">Nigerian</strain>
    </source>
</reference>
<dbReference type="SMART" id="SM00238">
    <property type="entry name" value="BIR"/>
    <property type="match status" value="1"/>
</dbReference>
<evidence type="ECO:0000256" key="16">
    <source>
        <dbReference type="ARBA" id="ARBA00023306"/>
    </source>
</evidence>
<keyword evidence="15" id="KW-0539">Nucleus</keyword>
<evidence type="ECO:0000256" key="1">
    <source>
        <dbReference type="ARBA" id="ARBA00004123"/>
    </source>
</evidence>
<keyword evidence="8" id="KW-0132">Cell division</keyword>
<keyword evidence="12" id="KW-0862">Zinc</keyword>
<evidence type="ECO:0000256" key="10">
    <source>
        <dbReference type="ARBA" id="ARBA00022776"/>
    </source>
</evidence>
<keyword evidence="17" id="KW-0137">Centromere</keyword>
<dbReference type="PROSITE" id="PS50143">
    <property type="entry name" value="BIR_REPEAT_2"/>
    <property type="match status" value="1"/>
</dbReference>
<name>A0A803JKP1_XENTR</name>
<evidence type="ECO:0000313" key="18">
    <source>
        <dbReference type="Ensembl" id="ENSXETP00000108477"/>
    </source>
</evidence>
<organism evidence="18">
    <name type="scientific">Xenopus tropicalis</name>
    <name type="common">Western clawed frog</name>
    <name type="synonym">Silurana tropicalis</name>
    <dbReference type="NCBI Taxonomy" id="8364"/>
    <lineage>
        <taxon>Eukaryota</taxon>
        <taxon>Metazoa</taxon>
        <taxon>Chordata</taxon>
        <taxon>Craniata</taxon>
        <taxon>Vertebrata</taxon>
        <taxon>Euteleostomi</taxon>
        <taxon>Amphibia</taxon>
        <taxon>Batrachia</taxon>
        <taxon>Anura</taxon>
        <taxon>Pipoidea</taxon>
        <taxon>Pipidae</taxon>
        <taxon>Xenopodinae</taxon>
        <taxon>Xenopus</taxon>
        <taxon>Silurana</taxon>
    </lineage>
</organism>
<dbReference type="Pfam" id="PF00653">
    <property type="entry name" value="BIR"/>
    <property type="match status" value="1"/>
</dbReference>
<evidence type="ECO:0000256" key="7">
    <source>
        <dbReference type="ARBA" id="ARBA00022553"/>
    </source>
</evidence>
<dbReference type="GO" id="GO:0046872">
    <property type="term" value="F:metal ion binding"/>
    <property type="evidence" value="ECO:0007669"/>
    <property type="project" value="UniProtKB-KW"/>
</dbReference>
<dbReference type="FunCoup" id="A0A803JKP1">
    <property type="interactions" value="1492"/>
</dbReference>
<reference evidence="18" key="2">
    <citation type="submission" date="2021-03" db="UniProtKB">
        <authorList>
            <consortium name="Ensembl"/>
        </authorList>
    </citation>
    <scope>IDENTIFICATION</scope>
</reference>
<dbReference type="GO" id="GO:0005819">
    <property type="term" value="C:spindle"/>
    <property type="evidence" value="ECO:0007669"/>
    <property type="project" value="UniProtKB-SubCell"/>
</dbReference>
<dbReference type="InParanoid" id="A0A803JKP1"/>
<evidence type="ECO:0000256" key="14">
    <source>
        <dbReference type="ARBA" id="ARBA00023212"/>
    </source>
</evidence>
<evidence type="ECO:0000256" key="8">
    <source>
        <dbReference type="ARBA" id="ARBA00022618"/>
    </source>
</evidence>
<keyword evidence="10" id="KW-0498">Mitosis</keyword>
<keyword evidence="16" id="KW-0131">Cell cycle</keyword>
<accession>A0A803JKP1</accession>
<evidence type="ECO:0000256" key="4">
    <source>
        <dbReference type="ARBA" id="ARBA00006672"/>
    </source>
</evidence>
<dbReference type="PANTHER" id="PTHR46771">
    <property type="entry name" value="DETERIN"/>
    <property type="match status" value="1"/>
</dbReference>
<evidence type="ECO:0000256" key="5">
    <source>
        <dbReference type="ARBA" id="ARBA00022454"/>
    </source>
</evidence>
<evidence type="ECO:0000256" key="11">
    <source>
        <dbReference type="ARBA" id="ARBA00022829"/>
    </source>
</evidence>
<comment type="subcellular location">
    <subcellularLocation>
        <location evidence="3">Chromosome</location>
        <location evidence="3">Centromere</location>
    </subcellularLocation>
    <subcellularLocation>
        <location evidence="2">Cytoplasm</location>
        <location evidence="2">Cytoskeleton</location>
        <location evidence="2">Spindle</location>
    </subcellularLocation>
    <subcellularLocation>
        <location evidence="1">Nucleus</location>
    </subcellularLocation>
</comment>
<proteinExistence type="inferred from homology"/>
<dbReference type="FunFam" id="1.10.1170.10:FF:000009">
    <property type="entry name" value="Baculoviral IAP repeat-containing protein 5"/>
    <property type="match status" value="1"/>
</dbReference>
<keyword evidence="14" id="KW-0206">Cytoskeleton</keyword>
<dbReference type="InterPro" id="IPR001370">
    <property type="entry name" value="BIR_rpt"/>
</dbReference>
<sequence length="172" mass="19535">MSASLISALPPCGNEPPMPDEWRLYRLATRLSTFANWPFTEDCACTPERMAEAGFVHCPSDNSPDVVKCFFCLKELEGWQPEDDPMDEHKKHSPSCLFIALKKKAEELTLSEFLKLDLERTKIKMQKQMNQHIENFQAKANVTVIPLQVTEHILGAVRSVLIIEIFQNNAAC</sequence>
<keyword evidence="9" id="KW-0479">Metal-binding</keyword>
<evidence type="ECO:0000256" key="13">
    <source>
        <dbReference type="ARBA" id="ARBA00022843"/>
    </source>
</evidence>
<dbReference type="AlphaFoldDB" id="A0A803JKP1"/>
<dbReference type="PANTHER" id="PTHR46771:SF3">
    <property type="entry name" value="BACULOVIRAL IAP REPEAT-CONTAINING PROTEIN 5"/>
    <property type="match status" value="1"/>
</dbReference>
<dbReference type="GO" id="GO:0000775">
    <property type="term" value="C:chromosome, centromeric region"/>
    <property type="evidence" value="ECO:0007669"/>
    <property type="project" value="UniProtKB-SubCell"/>
</dbReference>
<dbReference type="Ensembl" id="ENSXETT00000119451">
    <property type="protein sequence ID" value="ENSXETP00000108477"/>
    <property type="gene ID" value="ENSXETG00000009983"/>
</dbReference>
<protein>
    <submittedName>
        <fullName evidence="18">Baculoviral IAP repeat-containing 5-like</fullName>
    </submittedName>
</protein>